<protein>
    <submittedName>
        <fullName evidence="4">Helix-hairpin-helix domain-containing protein</fullName>
    </submittedName>
</protein>
<keyword evidence="2" id="KW-1133">Transmembrane helix</keyword>
<evidence type="ECO:0000256" key="2">
    <source>
        <dbReference type="SAM" id="Phobius"/>
    </source>
</evidence>
<dbReference type="GO" id="GO:0015628">
    <property type="term" value="P:protein secretion by the type II secretion system"/>
    <property type="evidence" value="ECO:0007669"/>
    <property type="project" value="TreeGrafter"/>
</dbReference>
<dbReference type="AlphaFoldDB" id="A0A4R4ECY2"/>
<keyword evidence="2" id="KW-0472">Membrane</keyword>
<organism evidence="4 5">
    <name type="scientific">Paenibacillus albiflavus</name>
    <dbReference type="NCBI Taxonomy" id="2545760"/>
    <lineage>
        <taxon>Bacteria</taxon>
        <taxon>Bacillati</taxon>
        <taxon>Bacillota</taxon>
        <taxon>Bacilli</taxon>
        <taxon>Bacillales</taxon>
        <taxon>Paenibacillaceae</taxon>
        <taxon>Paenibacillus</taxon>
    </lineage>
</organism>
<accession>A0A4R4ECY2</accession>
<dbReference type="GO" id="GO:0006281">
    <property type="term" value="P:DNA repair"/>
    <property type="evidence" value="ECO:0007669"/>
    <property type="project" value="InterPro"/>
</dbReference>
<dbReference type="GO" id="GO:0003677">
    <property type="term" value="F:DNA binding"/>
    <property type="evidence" value="ECO:0007669"/>
    <property type="project" value="InterPro"/>
</dbReference>
<evidence type="ECO:0000259" key="3">
    <source>
        <dbReference type="SMART" id="SM00278"/>
    </source>
</evidence>
<keyword evidence="5" id="KW-1185">Reference proteome</keyword>
<dbReference type="EMBL" id="SKFG01000010">
    <property type="protein sequence ID" value="TCZ77043.1"/>
    <property type="molecule type" value="Genomic_DNA"/>
</dbReference>
<feature type="domain" description="Helix-hairpin-helix DNA-binding motif class 1" evidence="3">
    <location>
        <begin position="147"/>
        <end position="166"/>
    </location>
</feature>
<proteinExistence type="predicted"/>
<dbReference type="InterPro" id="IPR051675">
    <property type="entry name" value="Endo/Exo/Phosphatase_dom_1"/>
</dbReference>
<dbReference type="InterPro" id="IPR003583">
    <property type="entry name" value="Hlx-hairpin-Hlx_DNA-bd_motif"/>
</dbReference>
<sequence length="204" mass="20969">MSLLRINNRLVLYLIMTGVILGLVVLLMVIFSRTTPIGGNITLLNESMEQLLSEQSNVKNGGGNSKQAASTSTSSATPDPAASASSNSSVNETAASEASPGETAGANSGGNSLPGAAPAPAENVGSKSSSTTNMDSDKVDLNTASAEQLVTLPGIGPSKAKEIIKYREKKSGFSSIEDLMNVKGIGPKIFEKLRSSVYVSSSSK</sequence>
<comment type="caution">
    <text evidence="4">The sequence shown here is derived from an EMBL/GenBank/DDBJ whole genome shotgun (WGS) entry which is preliminary data.</text>
</comment>
<dbReference type="GO" id="GO:0015627">
    <property type="term" value="C:type II protein secretion system complex"/>
    <property type="evidence" value="ECO:0007669"/>
    <property type="project" value="TreeGrafter"/>
</dbReference>
<dbReference type="Gene3D" id="1.10.150.320">
    <property type="entry name" value="Photosystem II 12 kDa extrinsic protein"/>
    <property type="match status" value="1"/>
</dbReference>
<dbReference type="Pfam" id="PF12836">
    <property type="entry name" value="HHH_3"/>
    <property type="match status" value="1"/>
</dbReference>
<evidence type="ECO:0000256" key="1">
    <source>
        <dbReference type="SAM" id="MobiDB-lite"/>
    </source>
</evidence>
<dbReference type="NCBIfam" id="TIGR00426">
    <property type="entry name" value="competence protein ComEA helix-hairpin-helix repeat region"/>
    <property type="match status" value="1"/>
</dbReference>
<dbReference type="PANTHER" id="PTHR21180:SF32">
    <property type="entry name" value="ENDONUCLEASE_EXONUCLEASE_PHOSPHATASE FAMILY DOMAIN-CONTAINING PROTEIN 1"/>
    <property type="match status" value="1"/>
</dbReference>
<keyword evidence="2" id="KW-0812">Transmembrane</keyword>
<name>A0A4R4ECY2_9BACL</name>
<feature type="domain" description="Helix-hairpin-helix DNA-binding motif class 1" evidence="3">
    <location>
        <begin position="177"/>
        <end position="196"/>
    </location>
</feature>
<evidence type="ECO:0000313" key="5">
    <source>
        <dbReference type="Proteomes" id="UP000295418"/>
    </source>
</evidence>
<dbReference type="InterPro" id="IPR004509">
    <property type="entry name" value="Competence_ComEA_HhH"/>
</dbReference>
<gene>
    <name evidence="4" type="ORF">E0485_11265</name>
</gene>
<reference evidence="4 5" key="1">
    <citation type="submission" date="2019-03" db="EMBL/GenBank/DDBJ databases">
        <authorList>
            <person name="Kim M.K.M."/>
        </authorList>
    </citation>
    <scope>NUCLEOTIDE SEQUENCE [LARGE SCALE GENOMIC DNA]</scope>
    <source>
        <strain evidence="4 5">18JY21-1</strain>
    </source>
</reference>
<dbReference type="PANTHER" id="PTHR21180">
    <property type="entry name" value="ENDONUCLEASE/EXONUCLEASE/PHOSPHATASE FAMILY DOMAIN-CONTAINING PROTEIN 1"/>
    <property type="match status" value="1"/>
</dbReference>
<feature type="compositionally biased region" description="Low complexity" evidence="1">
    <location>
        <begin position="68"/>
        <end position="99"/>
    </location>
</feature>
<feature type="region of interest" description="Disordered" evidence="1">
    <location>
        <begin position="56"/>
        <end position="137"/>
    </location>
</feature>
<dbReference type="SUPFAM" id="SSF47781">
    <property type="entry name" value="RuvA domain 2-like"/>
    <property type="match status" value="1"/>
</dbReference>
<dbReference type="InterPro" id="IPR010994">
    <property type="entry name" value="RuvA_2-like"/>
</dbReference>
<feature type="compositionally biased region" description="Polar residues" evidence="1">
    <location>
        <begin position="125"/>
        <end position="134"/>
    </location>
</feature>
<dbReference type="SMART" id="SM00278">
    <property type="entry name" value="HhH1"/>
    <property type="match status" value="2"/>
</dbReference>
<feature type="transmembrane region" description="Helical" evidence="2">
    <location>
        <begin position="12"/>
        <end position="31"/>
    </location>
</feature>
<evidence type="ECO:0000313" key="4">
    <source>
        <dbReference type="EMBL" id="TCZ77043.1"/>
    </source>
</evidence>
<dbReference type="Proteomes" id="UP000295418">
    <property type="component" value="Unassembled WGS sequence"/>
</dbReference>
<dbReference type="OrthoDB" id="9790239at2"/>